<reference evidence="2 3" key="1">
    <citation type="journal article" date="2014" name="Int. J. Syst. Evol. Microbiol.">
        <title>Jeotgalibaca dankookensis gen. nov., sp. nov., a member of the family Carnobacteriaceae, isolated from seujeot (Korean traditional food).</title>
        <authorList>
            <person name="Lee D.G."/>
            <person name="Trujillo M.E."/>
            <person name="Kang H."/>
            <person name="Ahn T.Y."/>
        </authorList>
    </citation>
    <scope>NUCLEOTIDE SEQUENCE [LARGE SCALE GENOMIC DNA]</scope>
    <source>
        <strain evidence="2 3">EX-07</strain>
    </source>
</reference>
<dbReference type="RefSeq" id="WP_062468443.1">
    <property type="nucleotide sequence ID" value="NZ_BBYN01000007.1"/>
</dbReference>
<dbReference type="AlphaFoldDB" id="A0A1S6IMK6"/>
<sequence>MVHKRGTFPNYLQKKHDEDIKMRDKEHEPHASAFSAGKLHNTEPSVPFLRQQKDDSKRPQLHHTEENNRFRRQSTPLSRQTFSFYKSRRPFKPTDYPSVWDTLREEEKQAQAINYGRIKEQLSVSAEDLILIERSKKQQLLNKKWRISSS</sequence>
<dbReference type="Proteomes" id="UP000188993">
    <property type="component" value="Chromosome"/>
</dbReference>
<evidence type="ECO:0000313" key="3">
    <source>
        <dbReference type="Proteomes" id="UP000188993"/>
    </source>
</evidence>
<dbReference type="OrthoDB" id="2163165at2"/>
<dbReference type="STRING" id="708126.BW727_100338"/>
<protein>
    <submittedName>
        <fullName evidence="2">Uncharacterized protein</fullName>
    </submittedName>
</protein>
<gene>
    <name evidence="2" type="ORF">BW727_100338</name>
</gene>
<dbReference type="KEGG" id="jda:BW727_100338"/>
<proteinExistence type="predicted"/>
<evidence type="ECO:0000313" key="2">
    <source>
        <dbReference type="EMBL" id="AQS52731.1"/>
    </source>
</evidence>
<keyword evidence="3" id="KW-1185">Reference proteome</keyword>
<accession>A0A1S6IMK6</accession>
<evidence type="ECO:0000256" key="1">
    <source>
        <dbReference type="SAM" id="MobiDB-lite"/>
    </source>
</evidence>
<feature type="compositionally biased region" description="Basic and acidic residues" evidence="1">
    <location>
        <begin position="14"/>
        <end position="30"/>
    </location>
</feature>
<feature type="region of interest" description="Disordered" evidence="1">
    <location>
        <begin position="1"/>
        <end position="92"/>
    </location>
</feature>
<organism evidence="2 3">
    <name type="scientific">Jeotgalibaca dankookensis</name>
    <dbReference type="NCBI Taxonomy" id="708126"/>
    <lineage>
        <taxon>Bacteria</taxon>
        <taxon>Bacillati</taxon>
        <taxon>Bacillota</taxon>
        <taxon>Bacilli</taxon>
        <taxon>Lactobacillales</taxon>
        <taxon>Carnobacteriaceae</taxon>
        <taxon>Jeotgalibaca</taxon>
    </lineage>
</organism>
<feature type="compositionally biased region" description="Basic and acidic residues" evidence="1">
    <location>
        <begin position="51"/>
        <end position="69"/>
    </location>
</feature>
<name>A0A1S6IMK6_9LACT</name>
<feature type="compositionally biased region" description="Polar residues" evidence="1">
    <location>
        <begin position="73"/>
        <end position="84"/>
    </location>
</feature>
<dbReference type="EMBL" id="CP019728">
    <property type="protein sequence ID" value="AQS52731.1"/>
    <property type="molecule type" value="Genomic_DNA"/>
</dbReference>